<comment type="caution">
    <text evidence="1">The sequence shown here is derived from an EMBL/GenBank/DDBJ whole genome shotgun (WGS) entry which is preliminary data.</text>
</comment>
<dbReference type="AlphaFoldDB" id="A0AA87IH55"/>
<evidence type="ECO:0000313" key="2">
    <source>
        <dbReference type="Proteomes" id="UP000006410"/>
    </source>
</evidence>
<proteinExistence type="predicted"/>
<organism evidence="1 2">
    <name type="scientific">Bifidobacterium longum subsp. longum 1-6B</name>
    <dbReference type="NCBI Taxonomy" id="1161744"/>
    <lineage>
        <taxon>Bacteria</taxon>
        <taxon>Bacillati</taxon>
        <taxon>Actinomycetota</taxon>
        <taxon>Actinomycetes</taxon>
        <taxon>Bifidobacteriales</taxon>
        <taxon>Bifidobacteriaceae</taxon>
        <taxon>Bifidobacterium</taxon>
    </lineage>
</organism>
<reference evidence="1 2" key="1">
    <citation type="journal article" date="2013" name="Genome Announc.">
        <title>Draft Genome Sequences of Two Pairs of Human Intestinal Bifidobacterium longum subsp. longum Strains, 44B and 1-6B and 35B and 2-2B, Consecutively Isolated from Two Children after a 5-Year Time Period.</title>
        <authorList>
            <person name="Shkoporov A.N."/>
            <person name="Efimov B.A."/>
            <person name="Khokhlova E.V."/>
            <person name="Chaplin A.V."/>
            <person name="Kafarskaya L.I."/>
            <person name="Durkin A.S."/>
            <person name="McCorrison J."/>
            <person name="Torralba M."/>
            <person name="Gillis M."/>
            <person name="Sutton G."/>
            <person name="Weibel D.B."/>
            <person name="Nelson K.E."/>
            <person name="Smeianov V.V."/>
        </authorList>
    </citation>
    <scope>NUCLEOTIDE SEQUENCE [LARGE SCALE GENOMIC DNA]</scope>
    <source>
        <strain evidence="1 2">1-6B</strain>
    </source>
</reference>
<evidence type="ECO:0000313" key="1">
    <source>
        <dbReference type="EMBL" id="EIJ26964.1"/>
    </source>
</evidence>
<name>A0AA87IH55_BIFLL</name>
<protein>
    <submittedName>
        <fullName evidence="1">Uncharacterized protein</fullName>
    </submittedName>
</protein>
<dbReference type="EMBL" id="AJTF01000052">
    <property type="protein sequence ID" value="EIJ26964.1"/>
    <property type="molecule type" value="Genomic_DNA"/>
</dbReference>
<gene>
    <name evidence="1" type="ORF">HMPREF1313_2390</name>
</gene>
<sequence>MPEHRDRLESYFEGISEEEVFEAKANIQAHGREASPYGQPLDFWKEFLGLEGLLSDIPGDLKHPDVFQE</sequence>
<dbReference type="Proteomes" id="UP000006410">
    <property type="component" value="Unassembled WGS sequence"/>
</dbReference>
<accession>A0AA87IH55</accession>